<name>A0A379FGQ1_PROMI</name>
<feature type="compositionally biased region" description="Acidic residues" evidence="1">
    <location>
        <begin position="49"/>
        <end position="77"/>
    </location>
</feature>
<dbReference type="GO" id="GO:0005737">
    <property type="term" value="C:cytoplasm"/>
    <property type="evidence" value="ECO:0007669"/>
    <property type="project" value="InterPro"/>
</dbReference>
<evidence type="ECO:0000313" key="3">
    <source>
        <dbReference type="Proteomes" id="UP000254191"/>
    </source>
</evidence>
<dbReference type="Pfam" id="PF04288">
    <property type="entry name" value="MukE"/>
    <property type="match status" value="1"/>
</dbReference>
<dbReference type="AlphaFoldDB" id="A0A379FGQ1"/>
<evidence type="ECO:0000256" key="1">
    <source>
        <dbReference type="SAM" id="MobiDB-lite"/>
    </source>
</evidence>
<evidence type="ECO:0000313" key="2">
    <source>
        <dbReference type="EMBL" id="SUC19160.1"/>
    </source>
</evidence>
<dbReference type="InterPro" id="IPR007385">
    <property type="entry name" value="Scp_MukE"/>
</dbReference>
<dbReference type="EMBL" id="UGTS01000004">
    <property type="protein sequence ID" value="SUC19160.1"/>
    <property type="molecule type" value="Genomic_DNA"/>
</dbReference>
<feature type="region of interest" description="Disordered" evidence="1">
    <location>
        <begin position="39"/>
        <end position="77"/>
    </location>
</feature>
<dbReference type="GO" id="GO:0007059">
    <property type="term" value="P:chromosome segregation"/>
    <property type="evidence" value="ECO:0007669"/>
    <property type="project" value="InterPro"/>
</dbReference>
<gene>
    <name evidence="2" type="primary">mukE_1</name>
    <name evidence="2" type="ORF">NCTC11938_01111</name>
</gene>
<proteinExistence type="predicted"/>
<protein>
    <submittedName>
        <fullName evidence="2">Condesin subunit E</fullName>
    </submittedName>
</protein>
<dbReference type="InterPro" id="IPR042037">
    <property type="entry name" value="MukE_C"/>
</dbReference>
<dbReference type="Gene3D" id="1.10.10.2260">
    <property type="entry name" value="MukE-like family, C-terminal domain"/>
    <property type="match status" value="1"/>
</dbReference>
<reference evidence="2 3" key="1">
    <citation type="submission" date="2018-06" db="EMBL/GenBank/DDBJ databases">
        <authorList>
            <consortium name="Pathogen Informatics"/>
            <person name="Doyle S."/>
        </authorList>
    </citation>
    <scope>NUCLEOTIDE SEQUENCE [LARGE SCALE GENOMIC DNA]</scope>
    <source>
        <strain evidence="2 3">NCTC11938</strain>
    </source>
</reference>
<dbReference type="GO" id="GO:0030261">
    <property type="term" value="P:chromosome condensation"/>
    <property type="evidence" value="ECO:0007669"/>
    <property type="project" value="InterPro"/>
</dbReference>
<accession>A0A379FGQ1</accession>
<dbReference type="Proteomes" id="UP000254191">
    <property type="component" value="Unassembled WGS sequence"/>
</dbReference>
<sequence>MISFLPNDTQRFLITESVFRFGADVRSGDSPLEAQMRMIRDGEAMPLEQDSEPSDDDEQEDEQLESSEDDDAEEENK</sequence>
<organism evidence="2 3">
    <name type="scientific">Proteus mirabilis</name>
    <dbReference type="NCBI Taxonomy" id="584"/>
    <lineage>
        <taxon>Bacteria</taxon>
        <taxon>Pseudomonadati</taxon>
        <taxon>Pseudomonadota</taxon>
        <taxon>Gammaproteobacteria</taxon>
        <taxon>Enterobacterales</taxon>
        <taxon>Morganellaceae</taxon>
        <taxon>Proteus</taxon>
    </lineage>
</organism>